<dbReference type="GO" id="GO:0005829">
    <property type="term" value="C:cytosol"/>
    <property type="evidence" value="ECO:0007669"/>
    <property type="project" value="TreeGrafter"/>
</dbReference>
<dbReference type="GO" id="GO:0019677">
    <property type="term" value="P:NAD+ catabolic process"/>
    <property type="evidence" value="ECO:0007669"/>
    <property type="project" value="TreeGrafter"/>
</dbReference>
<comment type="cofactor">
    <cofactor evidence="1">
        <name>Mg(2+)</name>
        <dbReference type="ChEBI" id="CHEBI:18420"/>
    </cofactor>
</comment>
<dbReference type="Gene3D" id="3.90.79.20">
    <property type="match status" value="1"/>
</dbReference>
<dbReference type="EMBL" id="MQSV01000001">
    <property type="protein sequence ID" value="OKL49823.1"/>
    <property type="molecule type" value="Genomic_DNA"/>
</dbReference>
<evidence type="ECO:0000256" key="4">
    <source>
        <dbReference type="ARBA" id="ARBA00012381"/>
    </source>
</evidence>
<feature type="domain" description="Nudix hydrolase" evidence="11">
    <location>
        <begin position="198"/>
        <end position="329"/>
    </location>
</feature>
<dbReference type="RefSeq" id="WP_073708707.1">
    <property type="nucleotide sequence ID" value="NZ_MQSV01000001.1"/>
</dbReference>
<evidence type="ECO:0000256" key="10">
    <source>
        <dbReference type="SAM" id="MobiDB-lite"/>
    </source>
</evidence>
<evidence type="ECO:0000313" key="12">
    <source>
        <dbReference type="EMBL" id="OKL49823.1"/>
    </source>
</evidence>
<keyword evidence="7" id="KW-0460">Magnesium</keyword>
<accession>A0A1Q5PQQ2</accession>
<dbReference type="OrthoDB" id="9791656at2"/>
<dbReference type="NCBIfam" id="NF001299">
    <property type="entry name" value="PRK00241.1"/>
    <property type="match status" value="1"/>
</dbReference>
<comment type="similarity">
    <text evidence="3">Belongs to the Nudix hydrolase family. NudC subfamily.</text>
</comment>
<protein>
    <recommendedName>
        <fullName evidence="4">NAD(+) diphosphatase</fullName>
        <ecNumber evidence="4">3.6.1.22</ecNumber>
    </recommendedName>
</protein>
<evidence type="ECO:0000256" key="8">
    <source>
        <dbReference type="ARBA" id="ARBA00023027"/>
    </source>
</evidence>
<keyword evidence="6" id="KW-0378">Hydrolase</keyword>
<dbReference type="GO" id="GO:0006742">
    <property type="term" value="P:NADP+ catabolic process"/>
    <property type="evidence" value="ECO:0007669"/>
    <property type="project" value="TreeGrafter"/>
</dbReference>
<dbReference type="InterPro" id="IPR015797">
    <property type="entry name" value="NUDIX_hydrolase-like_dom_sf"/>
</dbReference>
<evidence type="ECO:0000256" key="6">
    <source>
        <dbReference type="ARBA" id="ARBA00022801"/>
    </source>
</evidence>
<comment type="caution">
    <text evidence="12">The sequence shown here is derived from an EMBL/GenBank/DDBJ whole genome shotgun (WGS) entry which is preliminary data.</text>
</comment>
<evidence type="ECO:0000256" key="5">
    <source>
        <dbReference type="ARBA" id="ARBA00022723"/>
    </source>
</evidence>
<dbReference type="InterPro" id="IPR050241">
    <property type="entry name" value="NAD-cap_RNA_hydrolase_NudC"/>
</dbReference>
<dbReference type="CDD" id="cd03429">
    <property type="entry name" value="NUDIX_NADH_pyrophosphatase_Nudt13"/>
    <property type="match status" value="1"/>
</dbReference>
<evidence type="ECO:0000256" key="9">
    <source>
        <dbReference type="ARBA" id="ARBA00023679"/>
    </source>
</evidence>
<dbReference type="Gene3D" id="3.90.79.10">
    <property type="entry name" value="Nucleoside Triphosphate Pyrophosphohydrolase"/>
    <property type="match status" value="1"/>
</dbReference>
<dbReference type="InterPro" id="IPR000086">
    <property type="entry name" value="NUDIX_hydrolase_dom"/>
</dbReference>
<dbReference type="Proteomes" id="UP000186785">
    <property type="component" value="Unassembled WGS sequence"/>
</dbReference>
<dbReference type="PANTHER" id="PTHR42904">
    <property type="entry name" value="NUDIX HYDROLASE, NUDC SUBFAMILY"/>
    <property type="match status" value="1"/>
</dbReference>
<gene>
    <name evidence="12" type="ORF">BSR29_02440</name>
</gene>
<dbReference type="PROSITE" id="PS51462">
    <property type="entry name" value="NUDIX"/>
    <property type="match status" value="1"/>
</dbReference>
<evidence type="ECO:0000256" key="1">
    <source>
        <dbReference type="ARBA" id="ARBA00001946"/>
    </source>
</evidence>
<comment type="cofactor">
    <cofactor evidence="2">
        <name>Zn(2+)</name>
        <dbReference type="ChEBI" id="CHEBI:29105"/>
    </cofactor>
</comment>
<evidence type="ECO:0000256" key="7">
    <source>
        <dbReference type="ARBA" id="ARBA00022842"/>
    </source>
</evidence>
<dbReference type="GO" id="GO:0046872">
    <property type="term" value="F:metal ion binding"/>
    <property type="evidence" value="ECO:0007669"/>
    <property type="project" value="UniProtKB-KW"/>
</dbReference>
<evidence type="ECO:0000313" key="13">
    <source>
        <dbReference type="Proteomes" id="UP000186785"/>
    </source>
</evidence>
<keyword evidence="5" id="KW-0479">Metal-binding</keyword>
<dbReference type="STRING" id="1921764.BSR28_08415"/>
<proteinExistence type="inferred from homology"/>
<dbReference type="GO" id="GO:0035529">
    <property type="term" value="F:NADH pyrophosphatase activity"/>
    <property type="evidence" value="ECO:0007669"/>
    <property type="project" value="TreeGrafter"/>
</dbReference>
<evidence type="ECO:0000256" key="3">
    <source>
        <dbReference type="ARBA" id="ARBA00009595"/>
    </source>
</evidence>
<evidence type="ECO:0000259" key="11">
    <source>
        <dbReference type="PROSITE" id="PS51462"/>
    </source>
</evidence>
<feature type="region of interest" description="Disordered" evidence="10">
    <location>
        <begin position="1"/>
        <end position="20"/>
    </location>
</feature>
<evidence type="ECO:0000256" key="2">
    <source>
        <dbReference type="ARBA" id="ARBA00001947"/>
    </source>
</evidence>
<dbReference type="EC" id="3.6.1.22" evidence="4"/>
<dbReference type="Pfam" id="PF00293">
    <property type="entry name" value="NUDIX"/>
    <property type="match status" value="1"/>
</dbReference>
<reference evidence="12 13" key="1">
    <citation type="submission" date="2016-11" db="EMBL/GenBank/DDBJ databases">
        <title>Actinomyces gypaetusis sp. nov. isolated from the vulture Gypaetus barbatus in Qinghai Tibet Plateau China.</title>
        <authorList>
            <person name="Meng X."/>
        </authorList>
    </citation>
    <scope>NUCLEOTIDE SEQUENCE [LARGE SCALE GENOMIC DNA]</scope>
    <source>
        <strain evidence="12 13">VUL4_2</strain>
    </source>
</reference>
<organism evidence="12 13">
    <name type="scientific">Boudabousia liubingyangii</name>
    <dbReference type="NCBI Taxonomy" id="1921764"/>
    <lineage>
        <taxon>Bacteria</taxon>
        <taxon>Bacillati</taxon>
        <taxon>Actinomycetota</taxon>
        <taxon>Actinomycetes</taxon>
        <taxon>Actinomycetales</taxon>
        <taxon>Actinomycetaceae</taxon>
        <taxon>Boudabousia</taxon>
    </lineage>
</organism>
<sequence length="344" mass="37673">MEKQLEPKNGPESENPSTLNPVFTQAGILQRPEPVRDVNQVAASILNAPQCTLIFINPDEEVALAARPREDLPADLVGSILGVGAPASVPGAYLGTSPDGPVLAIFDFDGQLPWSTSNLLGNPAPKFLNLRQELPSGKAPEPITGTPLPAIDEAALSALALWQWRRTTRYCPQHAETYLVEELGWALRCPQCRRPAYPRIDPAMIVAVLDQDDRLLLGNNQRWPEGRFSLLAGYVEAGESAENAVRREVFEEVKLPLPGPVRPLATQVWPFPRSLMLLHTSRIELSGAQADQALHPDPSEIREARFFSREQYREEVAAGTITPPAGTSIARAFIRYWLAGGSVD</sequence>
<name>A0A1Q5PQQ2_9ACTO</name>
<keyword evidence="13" id="KW-1185">Reference proteome</keyword>
<comment type="catalytic activity">
    <reaction evidence="9">
        <text>a 5'-end NAD(+)-phospho-ribonucleoside in mRNA + H2O = a 5'-end phospho-adenosine-phospho-ribonucleoside in mRNA + beta-nicotinamide D-ribonucleotide + 2 H(+)</text>
        <dbReference type="Rhea" id="RHEA:60876"/>
        <dbReference type="Rhea" id="RHEA-COMP:15698"/>
        <dbReference type="Rhea" id="RHEA-COMP:15719"/>
        <dbReference type="ChEBI" id="CHEBI:14649"/>
        <dbReference type="ChEBI" id="CHEBI:15377"/>
        <dbReference type="ChEBI" id="CHEBI:15378"/>
        <dbReference type="ChEBI" id="CHEBI:144029"/>
        <dbReference type="ChEBI" id="CHEBI:144051"/>
    </reaction>
    <physiologicalReaction direction="left-to-right" evidence="9">
        <dbReference type="Rhea" id="RHEA:60877"/>
    </physiologicalReaction>
</comment>
<dbReference type="InterPro" id="IPR049734">
    <property type="entry name" value="NudC-like_C"/>
</dbReference>
<feature type="compositionally biased region" description="Basic and acidic residues" evidence="10">
    <location>
        <begin position="1"/>
        <end position="11"/>
    </location>
</feature>
<keyword evidence="8" id="KW-0520">NAD</keyword>
<dbReference type="PANTHER" id="PTHR42904:SF6">
    <property type="entry name" value="NAD-CAPPED RNA HYDROLASE NUDT12"/>
    <property type="match status" value="1"/>
</dbReference>
<dbReference type="AlphaFoldDB" id="A0A1Q5PQQ2"/>
<dbReference type="SUPFAM" id="SSF55811">
    <property type="entry name" value="Nudix"/>
    <property type="match status" value="1"/>
</dbReference>